<evidence type="ECO:0000313" key="3">
    <source>
        <dbReference type="Proteomes" id="UP000005446"/>
    </source>
</evidence>
<comment type="caution">
    <text evidence="2">The sequence shown here is derived from an EMBL/GenBank/DDBJ whole genome shotgun (WGS) entry which is preliminary data.</text>
</comment>
<reference evidence="2 3" key="1">
    <citation type="journal article" date="2012" name="Eukaryot. Cell">
        <title>Genome sequence of the fungus Glarea lozoyensis: the first genome sequence of a species from the Helotiaceae family.</title>
        <authorList>
            <person name="Youssar L."/>
            <person name="Gruening B.A."/>
            <person name="Erxleben A."/>
            <person name="Guenther S."/>
            <person name="Huettel W."/>
        </authorList>
    </citation>
    <scope>NUCLEOTIDE SEQUENCE [LARGE SCALE GENOMIC DNA]</scope>
    <source>
        <strain evidence="3">ATCC 74030 / MF5533</strain>
    </source>
</reference>
<feature type="region of interest" description="Disordered" evidence="1">
    <location>
        <begin position="1"/>
        <end position="23"/>
    </location>
</feature>
<gene>
    <name evidence="2" type="ORF">M7I_2682</name>
</gene>
<name>H0EJF6_GLAL7</name>
<dbReference type="Proteomes" id="UP000005446">
    <property type="component" value="Unassembled WGS sequence"/>
</dbReference>
<dbReference type="HOGENOM" id="CLU_3087408_0_0_1"/>
<accession>H0EJF6</accession>
<dbReference type="AlphaFoldDB" id="H0EJF6"/>
<protein>
    <submittedName>
        <fullName evidence="2">Uncharacterized protein</fullName>
    </submittedName>
</protein>
<dbReference type="EMBL" id="AGUE01000055">
    <property type="protein sequence ID" value="EHL01349.1"/>
    <property type="molecule type" value="Genomic_DNA"/>
</dbReference>
<dbReference type="InParanoid" id="H0EJF6"/>
<keyword evidence="3" id="KW-1185">Reference proteome</keyword>
<sequence>MNTGSERGRSSHLTPTEATTKIAPPTMVADPHKISALSLIHGYCFENAPMRE</sequence>
<feature type="compositionally biased region" description="Polar residues" evidence="1">
    <location>
        <begin position="1"/>
        <end position="19"/>
    </location>
</feature>
<evidence type="ECO:0000256" key="1">
    <source>
        <dbReference type="SAM" id="MobiDB-lite"/>
    </source>
</evidence>
<evidence type="ECO:0000313" key="2">
    <source>
        <dbReference type="EMBL" id="EHL01349.1"/>
    </source>
</evidence>
<proteinExistence type="predicted"/>
<organism evidence="2 3">
    <name type="scientific">Glarea lozoyensis (strain ATCC 74030 / MF5533)</name>
    <dbReference type="NCBI Taxonomy" id="1104152"/>
    <lineage>
        <taxon>Eukaryota</taxon>
        <taxon>Fungi</taxon>
        <taxon>Dikarya</taxon>
        <taxon>Ascomycota</taxon>
        <taxon>Pezizomycotina</taxon>
        <taxon>Leotiomycetes</taxon>
        <taxon>Helotiales</taxon>
        <taxon>Helotiaceae</taxon>
        <taxon>Glarea</taxon>
    </lineage>
</organism>